<dbReference type="Pfam" id="PF25137">
    <property type="entry name" value="ADH_Fe_C"/>
    <property type="match status" value="1"/>
</dbReference>
<comment type="caution">
    <text evidence="5">The sequence shown here is derived from an EMBL/GenBank/DDBJ whole genome shotgun (WGS) entry which is preliminary data.</text>
</comment>
<evidence type="ECO:0000259" key="4">
    <source>
        <dbReference type="Pfam" id="PF25137"/>
    </source>
</evidence>
<keyword evidence="6" id="KW-1185">Reference proteome</keyword>
<dbReference type="EMBL" id="JAUZVZ010000001">
    <property type="protein sequence ID" value="MDP4534793.1"/>
    <property type="molecule type" value="Genomic_DNA"/>
</dbReference>
<dbReference type="PANTHER" id="PTHR11496">
    <property type="entry name" value="ALCOHOL DEHYDROGENASE"/>
    <property type="match status" value="1"/>
</dbReference>
<evidence type="ECO:0000256" key="2">
    <source>
        <dbReference type="ARBA" id="ARBA00023002"/>
    </source>
</evidence>
<evidence type="ECO:0000313" key="5">
    <source>
        <dbReference type="EMBL" id="MDP4534793.1"/>
    </source>
</evidence>
<dbReference type="Gene3D" id="1.20.1090.10">
    <property type="entry name" value="Dehydroquinate synthase-like - alpha domain"/>
    <property type="match status" value="1"/>
</dbReference>
<comment type="similarity">
    <text evidence="1">Belongs to the iron-containing alcohol dehydrogenase family.</text>
</comment>
<feature type="domain" description="Alcohol dehydrogenase iron-type/glycerol dehydrogenase GldA" evidence="3">
    <location>
        <begin position="30"/>
        <end position="195"/>
    </location>
</feature>
<dbReference type="Proteomes" id="UP001231616">
    <property type="component" value="Unassembled WGS sequence"/>
</dbReference>
<dbReference type="Pfam" id="PF00465">
    <property type="entry name" value="Fe-ADH"/>
    <property type="match status" value="1"/>
</dbReference>
<sequence length="403" mass="43510">MLFTLEKIALRLYMAGLKATTALLPFHWPKVYQGPGSSRQLLHHIQQQESGSLLLITDASLRQLGVLDTILTQLDSLSINYQVFDQITPDPTNELIEAGYQALQAADASALLAIGGGSVIDAAKLIGARAKNQKSVLKMTGLLRVWRGMLPVYVIPTTAGTGSEATIAAIVSDPVQQRKLPLIDVRLLPKAAALDAHLMLGLPASITASTGMDALTHAIEAYLSRNATRQTDQQALMAAQSIFRYLPIAFAEGQDIEARQQMANAAHLAGKAFTVAGVGYIHAIAHNFGARYHVPHGLANAMVMPYLLEFSKPACQSRMAALARHCDIASASSSDATAADALIERIRAMNKRFQIPDRLKSLQPADIPAIAKAARAEARFTYAVPRYLSQHQAEQLIRQLLPG</sequence>
<keyword evidence="2" id="KW-0560">Oxidoreductase</keyword>
<proteinExistence type="inferred from homology"/>
<name>A0ABT9GUS8_9GAMM</name>
<evidence type="ECO:0000256" key="1">
    <source>
        <dbReference type="ARBA" id="ARBA00007358"/>
    </source>
</evidence>
<organism evidence="5 6">
    <name type="scientific">Alkalimonas collagenimarina</name>
    <dbReference type="NCBI Taxonomy" id="400390"/>
    <lineage>
        <taxon>Bacteria</taxon>
        <taxon>Pseudomonadati</taxon>
        <taxon>Pseudomonadota</taxon>
        <taxon>Gammaproteobacteria</taxon>
        <taxon>Alkalimonas</taxon>
    </lineage>
</organism>
<dbReference type="InterPro" id="IPR039697">
    <property type="entry name" value="Alcohol_dehydrogenase_Fe"/>
</dbReference>
<evidence type="ECO:0000313" key="6">
    <source>
        <dbReference type="Proteomes" id="UP001231616"/>
    </source>
</evidence>
<gene>
    <name evidence="5" type="ORF">Q3O60_01120</name>
</gene>
<accession>A0ABT9GUS8</accession>
<dbReference type="SUPFAM" id="SSF56796">
    <property type="entry name" value="Dehydroquinate synthase-like"/>
    <property type="match status" value="1"/>
</dbReference>
<dbReference type="Gene3D" id="3.40.50.1970">
    <property type="match status" value="1"/>
</dbReference>
<reference evidence="5 6" key="1">
    <citation type="submission" date="2023-08" db="EMBL/GenBank/DDBJ databases">
        <authorList>
            <person name="Joshi A."/>
            <person name="Thite S."/>
        </authorList>
    </citation>
    <scope>NUCLEOTIDE SEQUENCE [LARGE SCALE GENOMIC DNA]</scope>
    <source>
        <strain evidence="5 6">AC40</strain>
    </source>
</reference>
<feature type="domain" description="Fe-containing alcohol dehydrogenase-like C-terminal" evidence="4">
    <location>
        <begin position="207"/>
        <end position="399"/>
    </location>
</feature>
<dbReference type="InterPro" id="IPR056798">
    <property type="entry name" value="ADH_Fe_C"/>
</dbReference>
<dbReference type="PANTHER" id="PTHR11496:SF102">
    <property type="entry name" value="ALCOHOL DEHYDROGENASE 4"/>
    <property type="match status" value="1"/>
</dbReference>
<dbReference type="InterPro" id="IPR001670">
    <property type="entry name" value="ADH_Fe/GldA"/>
</dbReference>
<evidence type="ECO:0000259" key="3">
    <source>
        <dbReference type="Pfam" id="PF00465"/>
    </source>
</evidence>
<dbReference type="RefSeq" id="WP_305892060.1">
    <property type="nucleotide sequence ID" value="NZ_JAUZVZ010000001.1"/>
</dbReference>
<dbReference type="CDD" id="cd08189">
    <property type="entry name" value="Fe-ADH-like"/>
    <property type="match status" value="1"/>
</dbReference>
<protein>
    <submittedName>
        <fullName evidence="5">Iron-containing alcohol dehydrogenase</fullName>
    </submittedName>
</protein>